<evidence type="ECO:0000256" key="6">
    <source>
        <dbReference type="ARBA" id="ARBA00022692"/>
    </source>
</evidence>
<dbReference type="PANTHER" id="PTHR43520:SF5">
    <property type="entry name" value="CATION-TRANSPORTING P-TYPE ATPASE-RELATED"/>
    <property type="match status" value="1"/>
</dbReference>
<keyword evidence="9 15" id="KW-0067">ATP-binding</keyword>
<evidence type="ECO:0000256" key="2">
    <source>
        <dbReference type="ARBA" id="ARBA00006024"/>
    </source>
</evidence>
<feature type="transmembrane region" description="Helical" evidence="15">
    <location>
        <begin position="244"/>
        <end position="262"/>
    </location>
</feature>
<dbReference type="SUPFAM" id="SSF56784">
    <property type="entry name" value="HAD-like"/>
    <property type="match status" value="1"/>
</dbReference>
<dbReference type="Pfam" id="PF12156">
    <property type="entry name" value="ATPase-cat_bd"/>
    <property type="match status" value="1"/>
</dbReference>
<evidence type="ECO:0000313" key="17">
    <source>
        <dbReference type="EMBL" id="MDQ7247795.1"/>
    </source>
</evidence>
<feature type="transmembrane region" description="Helical" evidence="15">
    <location>
        <begin position="174"/>
        <end position="195"/>
    </location>
</feature>
<evidence type="ECO:0000256" key="11">
    <source>
        <dbReference type="ARBA" id="ARBA00022967"/>
    </source>
</evidence>
<dbReference type="PRINTS" id="PR00119">
    <property type="entry name" value="CATATPASE"/>
</dbReference>
<keyword evidence="3" id="KW-0813">Transport</keyword>
<keyword evidence="13" id="KW-0406">Ion transport</keyword>
<keyword evidence="6 15" id="KW-0812">Transmembrane</keyword>
<feature type="domain" description="HMA" evidence="16">
    <location>
        <begin position="91"/>
        <end position="157"/>
    </location>
</feature>
<keyword evidence="7 15" id="KW-0479">Metal-binding</keyword>
<evidence type="ECO:0000256" key="13">
    <source>
        <dbReference type="ARBA" id="ARBA00023065"/>
    </source>
</evidence>
<comment type="subcellular location">
    <subcellularLocation>
        <location evidence="1">Cell membrane</location>
        <topology evidence="1">Multi-pass membrane protein</topology>
    </subcellularLocation>
</comment>
<dbReference type="NCBIfam" id="TIGR01511">
    <property type="entry name" value="ATPase-IB1_Cu"/>
    <property type="match status" value="1"/>
</dbReference>
<evidence type="ECO:0000256" key="15">
    <source>
        <dbReference type="RuleBase" id="RU362081"/>
    </source>
</evidence>
<dbReference type="InterPro" id="IPR018303">
    <property type="entry name" value="ATPase_P-typ_P_site"/>
</dbReference>
<dbReference type="InterPro" id="IPR017969">
    <property type="entry name" value="Heavy-metal-associated_CS"/>
</dbReference>
<dbReference type="SUPFAM" id="SSF81665">
    <property type="entry name" value="Calcium ATPase, transmembrane domain M"/>
    <property type="match status" value="1"/>
</dbReference>
<dbReference type="InterPro" id="IPR027256">
    <property type="entry name" value="P-typ_ATPase_IB"/>
</dbReference>
<dbReference type="Gene3D" id="3.40.1110.10">
    <property type="entry name" value="Calcium-transporting ATPase, cytoplasmic domain N"/>
    <property type="match status" value="1"/>
</dbReference>
<dbReference type="InterPro" id="IPR001757">
    <property type="entry name" value="P_typ_ATPase"/>
</dbReference>
<dbReference type="PROSITE" id="PS50846">
    <property type="entry name" value="HMA_2"/>
    <property type="match status" value="1"/>
</dbReference>
<dbReference type="NCBIfam" id="TIGR01525">
    <property type="entry name" value="ATPase-IB_hvy"/>
    <property type="match status" value="1"/>
</dbReference>
<dbReference type="InterPro" id="IPR023298">
    <property type="entry name" value="ATPase_P-typ_TM_dom_sf"/>
</dbReference>
<dbReference type="SUPFAM" id="SSF55008">
    <property type="entry name" value="HMA, heavy metal-associated domain"/>
    <property type="match status" value="1"/>
</dbReference>
<dbReference type="EMBL" id="JAUYVI010000003">
    <property type="protein sequence ID" value="MDQ7247795.1"/>
    <property type="molecule type" value="Genomic_DNA"/>
</dbReference>
<feature type="transmembrane region" description="Helical" evidence="15">
    <location>
        <begin position="742"/>
        <end position="758"/>
    </location>
</feature>
<feature type="transmembrane region" description="Helical" evidence="15">
    <location>
        <begin position="455"/>
        <end position="478"/>
    </location>
</feature>
<evidence type="ECO:0000256" key="8">
    <source>
        <dbReference type="ARBA" id="ARBA00022741"/>
    </source>
</evidence>
<dbReference type="Proteomes" id="UP001230156">
    <property type="component" value="Unassembled WGS sequence"/>
</dbReference>
<evidence type="ECO:0000256" key="10">
    <source>
        <dbReference type="ARBA" id="ARBA00022842"/>
    </source>
</evidence>
<keyword evidence="5" id="KW-0597">Phosphoprotein</keyword>
<evidence type="ECO:0000256" key="12">
    <source>
        <dbReference type="ARBA" id="ARBA00022989"/>
    </source>
</evidence>
<reference evidence="18" key="1">
    <citation type="submission" date="2023-08" db="EMBL/GenBank/DDBJ databases">
        <title>Rhodospirillaceae gen. nov., a novel taxon isolated from the Yangtze River Yuezi River estuary sludge.</title>
        <authorList>
            <person name="Ruan L."/>
        </authorList>
    </citation>
    <scope>NUCLEOTIDE SEQUENCE [LARGE SCALE GENOMIC DNA]</scope>
    <source>
        <strain evidence="18">R-7</strain>
    </source>
</reference>
<evidence type="ECO:0000313" key="18">
    <source>
        <dbReference type="Proteomes" id="UP001230156"/>
    </source>
</evidence>
<dbReference type="InterPro" id="IPR023299">
    <property type="entry name" value="ATPase_P-typ_cyto_dom_N"/>
</dbReference>
<dbReference type="NCBIfam" id="TIGR01494">
    <property type="entry name" value="ATPase_P-type"/>
    <property type="match status" value="2"/>
</dbReference>
<dbReference type="NCBIfam" id="TIGR01512">
    <property type="entry name" value="ATPase-IB2_Cd"/>
    <property type="match status" value="1"/>
</dbReference>
<dbReference type="Pfam" id="PF00702">
    <property type="entry name" value="Hydrolase"/>
    <property type="match status" value="1"/>
</dbReference>
<feature type="transmembrane region" description="Helical" evidence="15">
    <location>
        <begin position="268"/>
        <end position="286"/>
    </location>
</feature>
<name>A0ABU0YJA2_9PROT</name>
<proteinExistence type="inferred from homology"/>
<dbReference type="Pfam" id="PF00122">
    <property type="entry name" value="E1-E2_ATPase"/>
    <property type="match status" value="1"/>
</dbReference>
<keyword evidence="14 15" id="KW-0472">Membrane</keyword>
<keyword evidence="12 15" id="KW-1133">Transmembrane helix</keyword>
<evidence type="ECO:0000256" key="14">
    <source>
        <dbReference type="ARBA" id="ARBA00023136"/>
    </source>
</evidence>
<dbReference type="Gene3D" id="3.30.70.100">
    <property type="match status" value="1"/>
</dbReference>
<feature type="transmembrane region" description="Helical" evidence="15">
    <location>
        <begin position="764"/>
        <end position="782"/>
    </location>
</feature>
<organism evidence="17 18">
    <name type="scientific">Dongia sedimenti</name>
    <dbReference type="NCBI Taxonomy" id="3064282"/>
    <lineage>
        <taxon>Bacteria</taxon>
        <taxon>Pseudomonadati</taxon>
        <taxon>Pseudomonadota</taxon>
        <taxon>Alphaproteobacteria</taxon>
        <taxon>Rhodospirillales</taxon>
        <taxon>Dongiaceae</taxon>
        <taxon>Dongia</taxon>
    </lineage>
</organism>
<dbReference type="Gene3D" id="3.40.50.1000">
    <property type="entry name" value="HAD superfamily/HAD-like"/>
    <property type="match status" value="1"/>
</dbReference>
<dbReference type="InterPro" id="IPR023214">
    <property type="entry name" value="HAD_sf"/>
</dbReference>
<evidence type="ECO:0000259" key="16">
    <source>
        <dbReference type="PROSITE" id="PS50846"/>
    </source>
</evidence>
<dbReference type="InterPro" id="IPR021993">
    <property type="entry name" value="ATPase-cat-bd"/>
</dbReference>
<dbReference type="InterPro" id="IPR036412">
    <property type="entry name" value="HAD-like_sf"/>
</dbReference>
<keyword evidence="4 15" id="KW-1003">Cell membrane</keyword>
<dbReference type="RefSeq" id="WP_379955230.1">
    <property type="nucleotide sequence ID" value="NZ_JAUYVI010000003.1"/>
</dbReference>
<dbReference type="PANTHER" id="PTHR43520">
    <property type="entry name" value="ATP7, ISOFORM B"/>
    <property type="match status" value="1"/>
</dbReference>
<dbReference type="PRINTS" id="PR00943">
    <property type="entry name" value="CUATPASE"/>
</dbReference>
<evidence type="ECO:0000256" key="4">
    <source>
        <dbReference type="ARBA" id="ARBA00022475"/>
    </source>
</evidence>
<evidence type="ECO:0000256" key="7">
    <source>
        <dbReference type="ARBA" id="ARBA00022723"/>
    </source>
</evidence>
<comment type="similarity">
    <text evidence="2 15">Belongs to the cation transport ATPase (P-type) (TC 3.A.3) family. Type IB subfamily.</text>
</comment>
<evidence type="ECO:0000256" key="5">
    <source>
        <dbReference type="ARBA" id="ARBA00022553"/>
    </source>
</evidence>
<protein>
    <submittedName>
        <fullName evidence="17">Heavy metal translocating P-type ATPase metal-binding domain-containing protein</fullName>
    </submittedName>
</protein>
<accession>A0ABU0YJA2</accession>
<evidence type="ECO:0000256" key="9">
    <source>
        <dbReference type="ARBA" id="ARBA00022840"/>
    </source>
</evidence>
<keyword evidence="8 15" id="KW-0547">Nucleotide-binding</keyword>
<dbReference type="CDD" id="cd00371">
    <property type="entry name" value="HMA"/>
    <property type="match status" value="1"/>
</dbReference>
<feature type="transmembrane region" description="Helical" evidence="15">
    <location>
        <begin position="425"/>
        <end position="443"/>
    </location>
</feature>
<dbReference type="InterPro" id="IPR036163">
    <property type="entry name" value="HMA_dom_sf"/>
</dbReference>
<evidence type="ECO:0000256" key="3">
    <source>
        <dbReference type="ARBA" id="ARBA00022448"/>
    </source>
</evidence>
<sequence length="790" mass="84015">MNAIPQFAAADRACPIAGDRLCKHCGTPFRGEGAFCCHGCAGAYELVQSLGLSRYYEQRVADPAQPPTRPDDILTELDLSAWTRDVGSGEKELSLMVEGLQCGACIWLIEQTLLKQPGVTAARVALSTRRLTLRWNDAETDPEGLVQLVNRLGYRLVPCDPERLASEADKESKALMTAMAVAGFAAGNIMLMSVSVWSGADPGTRDLLHWISALIAIPAIAYAGRPFFNSALAALKAGRTNMDVPISLAIILAPSISLFETFRSGEHAYFDSAVTLLFFLLIGRYLDRRARGRAHATAARLLALNAVAATVVEPDGRQHSLLPSQLRPGMTVLIAPGSRAPADGTIKTGSSDLDLSAITGESAPQRCSPGDRLFAGTLNLTGPLKMLVNAVGDSTLLADMVRLMEAAESRKGRFVRIADRVARRYAPVVHVVALATFLGWWFLGNLAWTEALMIAVAVLIITCPCALALAVPVVQVVASQRLMRSGILLKSADALERLTDVDTVVFDKTGTLTLGRLDLQPGADPELLKIAAGIAANSRHPLARALSRAAPDATVLTDAKEHPGAGLEWEGWKLGSCAYTGQAEDAATDQVLWLVGPASPHQEGRKQRFQFSDRLRPDAEAVVAQLKSLGLQLQILSGDRAAPVEDLARQLGIDVFAAKLSPIDKASRLETLAKAGHKVLMVGDGINDAAALAGAHVSMAPASGTEITQSAADVVFQGDRLEAIPLTLDLAKRTDRLVRQNLGLALLYNLAAVPLAILGFVTPLIAAIAMSSSSIIVILNALRLGKARLS</sequence>
<dbReference type="InterPro" id="IPR059000">
    <property type="entry name" value="ATPase_P-type_domA"/>
</dbReference>
<comment type="caution">
    <text evidence="17">The sequence shown here is derived from an EMBL/GenBank/DDBJ whole genome shotgun (WGS) entry which is preliminary data.</text>
</comment>
<dbReference type="SUPFAM" id="SSF81653">
    <property type="entry name" value="Calcium ATPase, transduction domain A"/>
    <property type="match status" value="1"/>
</dbReference>
<evidence type="ECO:0000256" key="1">
    <source>
        <dbReference type="ARBA" id="ARBA00004651"/>
    </source>
</evidence>
<keyword evidence="18" id="KW-1185">Reference proteome</keyword>
<dbReference type="PROSITE" id="PS01047">
    <property type="entry name" value="HMA_1"/>
    <property type="match status" value="1"/>
</dbReference>
<dbReference type="PROSITE" id="PS00154">
    <property type="entry name" value="ATPASE_E1_E2"/>
    <property type="match status" value="1"/>
</dbReference>
<feature type="transmembrane region" description="Helical" evidence="15">
    <location>
        <begin position="207"/>
        <end position="224"/>
    </location>
</feature>
<gene>
    <name evidence="17" type="ORF">Q8A70_08965</name>
</gene>
<dbReference type="Pfam" id="PF00403">
    <property type="entry name" value="HMA"/>
    <property type="match status" value="1"/>
</dbReference>
<dbReference type="InterPro" id="IPR008250">
    <property type="entry name" value="ATPase_P-typ_transduc_dom_A_sf"/>
</dbReference>
<keyword evidence="10" id="KW-0460">Magnesium</keyword>
<dbReference type="Gene3D" id="2.70.150.10">
    <property type="entry name" value="Calcium-transporting ATPase, cytoplasmic transduction domain A"/>
    <property type="match status" value="1"/>
</dbReference>
<dbReference type="InterPro" id="IPR006121">
    <property type="entry name" value="HMA_dom"/>
</dbReference>
<keyword evidence="11" id="KW-1278">Translocase</keyword>